<dbReference type="InterPro" id="IPR027417">
    <property type="entry name" value="P-loop_NTPase"/>
</dbReference>
<evidence type="ECO:0000259" key="6">
    <source>
        <dbReference type="Pfam" id="PF00005"/>
    </source>
</evidence>
<dbReference type="GO" id="GO:0015910">
    <property type="term" value="P:long-chain fatty acid import into peroxisome"/>
    <property type="evidence" value="ECO:0007669"/>
    <property type="project" value="TreeGrafter"/>
</dbReference>
<dbReference type="InterPro" id="IPR050835">
    <property type="entry name" value="ABC_transporter_sub-D"/>
</dbReference>
<dbReference type="SUPFAM" id="SSF90123">
    <property type="entry name" value="ABC transporter transmembrane region"/>
    <property type="match status" value="1"/>
</dbReference>
<feature type="domain" description="ABC transmembrane type-1" evidence="7">
    <location>
        <begin position="10"/>
        <end position="241"/>
    </location>
</feature>
<dbReference type="InterPro" id="IPR003439">
    <property type="entry name" value="ABC_transporter-like_ATP-bd"/>
</dbReference>
<comment type="similarity">
    <text evidence="1">Belongs to the ABC transporter superfamily. ABCD family. Peroxisomal fatty acyl CoA transporter (TC 3.A.1.203) subfamily.</text>
</comment>
<gene>
    <name evidence="8" type="ORF">RFI_30527</name>
</gene>
<dbReference type="SUPFAM" id="SSF52540">
    <property type="entry name" value="P-loop containing nucleoside triphosphate hydrolases"/>
    <property type="match status" value="1"/>
</dbReference>
<name>X6M1N7_RETFI</name>
<dbReference type="Pfam" id="PF00005">
    <property type="entry name" value="ABC_tran"/>
    <property type="match status" value="1"/>
</dbReference>
<dbReference type="Proteomes" id="UP000023152">
    <property type="component" value="Unassembled WGS sequence"/>
</dbReference>
<evidence type="ECO:0000256" key="2">
    <source>
        <dbReference type="ARBA" id="ARBA00022448"/>
    </source>
</evidence>
<keyword evidence="3" id="KW-0812">Transmembrane</keyword>
<dbReference type="AlphaFoldDB" id="X6M1N7"/>
<accession>X6M1N7</accession>
<dbReference type="Gene3D" id="3.40.50.300">
    <property type="entry name" value="P-loop containing nucleotide triphosphate hydrolases"/>
    <property type="match status" value="1"/>
</dbReference>
<evidence type="ECO:0000256" key="5">
    <source>
        <dbReference type="ARBA" id="ARBA00023136"/>
    </source>
</evidence>
<dbReference type="OrthoDB" id="422637at2759"/>
<dbReference type="GO" id="GO:0042760">
    <property type="term" value="P:very long-chain fatty acid catabolic process"/>
    <property type="evidence" value="ECO:0007669"/>
    <property type="project" value="TreeGrafter"/>
</dbReference>
<dbReference type="InterPro" id="IPR011527">
    <property type="entry name" value="ABC1_TM_dom"/>
</dbReference>
<dbReference type="InterPro" id="IPR036640">
    <property type="entry name" value="ABC1_TM_sf"/>
</dbReference>
<keyword evidence="9" id="KW-1185">Reference proteome</keyword>
<dbReference type="GO" id="GO:0007031">
    <property type="term" value="P:peroxisome organization"/>
    <property type="evidence" value="ECO:0007669"/>
    <property type="project" value="TreeGrafter"/>
</dbReference>
<dbReference type="EMBL" id="ASPP01026723">
    <property type="protein sequence ID" value="ETO06865.1"/>
    <property type="molecule type" value="Genomic_DNA"/>
</dbReference>
<dbReference type="Pfam" id="PF06472">
    <property type="entry name" value="ABC_membrane_2"/>
    <property type="match status" value="1"/>
</dbReference>
<dbReference type="GO" id="GO:0005778">
    <property type="term" value="C:peroxisomal membrane"/>
    <property type="evidence" value="ECO:0007669"/>
    <property type="project" value="TreeGrafter"/>
</dbReference>
<dbReference type="GO" id="GO:0006635">
    <property type="term" value="P:fatty acid beta-oxidation"/>
    <property type="evidence" value="ECO:0007669"/>
    <property type="project" value="TreeGrafter"/>
</dbReference>
<dbReference type="GO" id="GO:0005524">
    <property type="term" value="F:ATP binding"/>
    <property type="evidence" value="ECO:0007669"/>
    <property type="project" value="InterPro"/>
</dbReference>
<dbReference type="PANTHER" id="PTHR11384">
    <property type="entry name" value="ATP-BINDING CASSETTE, SUB-FAMILY D MEMBER"/>
    <property type="match status" value="1"/>
</dbReference>
<dbReference type="GO" id="GO:0005324">
    <property type="term" value="F:long-chain fatty acid transmembrane transporter activity"/>
    <property type="evidence" value="ECO:0007669"/>
    <property type="project" value="TreeGrafter"/>
</dbReference>
<dbReference type="GO" id="GO:0140359">
    <property type="term" value="F:ABC-type transporter activity"/>
    <property type="evidence" value="ECO:0007669"/>
    <property type="project" value="InterPro"/>
</dbReference>
<dbReference type="PANTHER" id="PTHR11384:SF59">
    <property type="entry name" value="LYSOSOMAL COBALAMIN TRANSPORTER ABCD4"/>
    <property type="match status" value="1"/>
</dbReference>
<organism evidence="8 9">
    <name type="scientific">Reticulomyxa filosa</name>
    <dbReference type="NCBI Taxonomy" id="46433"/>
    <lineage>
        <taxon>Eukaryota</taxon>
        <taxon>Sar</taxon>
        <taxon>Rhizaria</taxon>
        <taxon>Retaria</taxon>
        <taxon>Foraminifera</taxon>
        <taxon>Monothalamids</taxon>
        <taxon>Reticulomyxidae</taxon>
        <taxon>Reticulomyxa</taxon>
    </lineage>
</organism>
<keyword evidence="2" id="KW-0813">Transport</keyword>
<reference evidence="8 9" key="1">
    <citation type="journal article" date="2013" name="Curr. Biol.">
        <title>The Genome of the Foraminiferan Reticulomyxa filosa.</title>
        <authorList>
            <person name="Glockner G."/>
            <person name="Hulsmann N."/>
            <person name="Schleicher M."/>
            <person name="Noegel A.A."/>
            <person name="Eichinger L."/>
            <person name="Gallinger C."/>
            <person name="Pawlowski J."/>
            <person name="Sierra R."/>
            <person name="Euteneuer U."/>
            <person name="Pillet L."/>
            <person name="Moustafa A."/>
            <person name="Platzer M."/>
            <person name="Groth M."/>
            <person name="Szafranski K."/>
            <person name="Schliwa M."/>
        </authorList>
    </citation>
    <scope>NUCLEOTIDE SEQUENCE [LARGE SCALE GENOMIC DNA]</scope>
</reference>
<evidence type="ECO:0000256" key="1">
    <source>
        <dbReference type="ARBA" id="ARBA00008575"/>
    </source>
</evidence>
<evidence type="ECO:0000313" key="9">
    <source>
        <dbReference type="Proteomes" id="UP000023152"/>
    </source>
</evidence>
<sequence length="458" mass="52549">MFGWYYARGRVNKINSKLASHLTHKRWDALFPLTVKLALYSIPASILGKCMSSLTQRIGLHIRVNLTNYYQNEYLKHSPYLLCHLLEHMDQRVTNDIDKFSHEFAELYNSILWSVGGVAMLSLSLMSKMGWKELITAIGYSYISRRIVTFLTPSFSDLTEGIQMNEARYRHTHSQVNEYVEEIEILNGGEIEQQLLNQYHDTCIEHYKNYYNCTMITEMFGSYFTGEIGNLVGYLAMIPAIYNGKYTKNESQDSEEDTVSYLTTVIQELAFLTKLFERVFRIGKSISEVNGLAHRIVQMEQVINGIVKNPKFSPKRSIITTQDCIEFIDVSVATPLGEVLVENLSFAIKPGRNVLLLLSEIGEHLVIVGPNGSGKTSLFRIIAGLWAPINGKIRAPHSMEQVFLLSQRPYMVPGLTLRQQLTYPKSSELFTDTQLKLRKSRKTREEEIKNKKNKRMEK</sequence>
<keyword evidence="4" id="KW-1133">Transmembrane helix</keyword>
<evidence type="ECO:0000256" key="4">
    <source>
        <dbReference type="ARBA" id="ARBA00022989"/>
    </source>
</evidence>
<evidence type="ECO:0000313" key="8">
    <source>
        <dbReference type="EMBL" id="ETO06865.1"/>
    </source>
</evidence>
<proteinExistence type="inferred from homology"/>
<comment type="caution">
    <text evidence="8">The sequence shown here is derived from an EMBL/GenBank/DDBJ whole genome shotgun (WGS) entry which is preliminary data.</text>
</comment>
<dbReference type="GO" id="GO:0016887">
    <property type="term" value="F:ATP hydrolysis activity"/>
    <property type="evidence" value="ECO:0007669"/>
    <property type="project" value="InterPro"/>
</dbReference>
<evidence type="ECO:0000259" key="7">
    <source>
        <dbReference type="Pfam" id="PF06472"/>
    </source>
</evidence>
<dbReference type="OMA" id="TIMENDF"/>
<feature type="domain" description="ABC transporter" evidence="6">
    <location>
        <begin position="362"/>
        <end position="438"/>
    </location>
</feature>
<evidence type="ECO:0000256" key="3">
    <source>
        <dbReference type="ARBA" id="ARBA00022692"/>
    </source>
</evidence>
<keyword evidence="5" id="KW-0472">Membrane</keyword>
<protein>
    <submittedName>
        <fullName evidence="8">ABC fatty acid transporter</fullName>
    </submittedName>
</protein>